<dbReference type="Proteomes" id="UP000179266">
    <property type="component" value="Unassembled WGS sequence"/>
</dbReference>
<sequence>MEDELILTIKDWYIFENRTYGLVLIGILDDGGLVDIPVSIITKTEGRKITVTPGEGIGKQYRLLLENARDDYLKYIDRCCIENWDPENPIKLEKKLES</sequence>
<accession>A0A1F7RZJ4</accession>
<comment type="caution">
    <text evidence="1">The sequence shown here is derived from an EMBL/GenBank/DDBJ whole genome shotgun (WGS) entry which is preliminary data.</text>
</comment>
<proteinExistence type="predicted"/>
<reference evidence="1 2" key="1">
    <citation type="journal article" date="2016" name="Nat. Commun.">
        <title>Thousands of microbial genomes shed light on interconnected biogeochemical processes in an aquifer system.</title>
        <authorList>
            <person name="Anantharaman K."/>
            <person name="Brown C.T."/>
            <person name="Hug L.A."/>
            <person name="Sharon I."/>
            <person name="Castelle C.J."/>
            <person name="Probst A.J."/>
            <person name="Thomas B.C."/>
            <person name="Singh A."/>
            <person name="Wilkins M.J."/>
            <person name="Karaoz U."/>
            <person name="Brodie E.L."/>
            <person name="Williams K.H."/>
            <person name="Hubbard S.S."/>
            <person name="Banfield J.F."/>
        </authorList>
    </citation>
    <scope>NUCLEOTIDE SEQUENCE [LARGE SCALE GENOMIC DNA]</scope>
</reference>
<evidence type="ECO:0000313" key="2">
    <source>
        <dbReference type="Proteomes" id="UP000179266"/>
    </source>
</evidence>
<protein>
    <submittedName>
        <fullName evidence="1">Uncharacterized protein</fullName>
    </submittedName>
</protein>
<organism evidence="1 2">
    <name type="scientific">Candidatus Schekmanbacteria bacterium RBG_13_48_7</name>
    <dbReference type="NCBI Taxonomy" id="1817878"/>
    <lineage>
        <taxon>Bacteria</taxon>
        <taxon>Candidatus Schekmaniibacteriota</taxon>
    </lineage>
</organism>
<evidence type="ECO:0000313" key="1">
    <source>
        <dbReference type="EMBL" id="OGL46995.1"/>
    </source>
</evidence>
<name>A0A1F7RZJ4_9BACT</name>
<gene>
    <name evidence="1" type="ORF">A2161_13750</name>
</gene>
<dbReference type="EMBL" id="MGDD01000103">
    <property type="protein sequence ID" value="OGL46995.1"/>
    <property type="molecule type" value="Genomic_DNA"/>
</dbReference>
<dbReference type="AlphaFoldDB" id="A0A1F7RZJ4"/>